<accession>A0A151GRV3</accession>
<sequence>MEMEAVERLLEWATAEGVILDGIKPQHLPGRGIGIVATRRLRADERILTVPTTLLRSLETTPLHIFAALTNASVHAILAASMCLETSAEFDIWCAVLPSREEFAANLPICWPPSLQALLPSAAQAILAQQRAKSDRDWSAVSAAFPDIERDDFLYAWNIVNSRTFYHTTPETKGLPRDDHMVLQPVADLFNHGADGCLVSFDDEEYVFTTSQEHEAGDELFIRYGAHSNDFLLVEYGFALAANQWDEARLDEYVCPLLSESQKQALEDRDYWGKYTLDAESVCYRTMTALRLLCLDRKRWLAVLAGTRDEDLDKDVVDAKLLDVLNNFEANIARHIAMVDAATDGTQDMRDILRARWVQMKDMVVTAASSLHV</sequence>
<feature type="domain" description="SET" evidence="1">
    <location>
        <begin position="16"/>
        <end position="225"/>
    </location>
</feature>
<evidence type="ECO:0000259" key="1">
    <source>
        <dbReference type="PROSITE" id="PS50280"/>
    </source>
</evidence>
<reference evidence="2 3" key="1">
    <citation type="journal article" date="2016" name="Sci. Rep.">
        <title>Insights into Adaptations to a Near-Obligate Nematode Endoparasitic Lifestyle from the Finished Genome of Drechmeria coniospora.</title>
        <authorList>
            <person name="Zhang L."/>
            <person name="Zhou Z."/>
            <person name="Guo Q."/>
            <person name="Fokkens L."/>
            <person name="Miskei M."/>
            <person name="Pocsi I."/>
            <person name="Zhang W."/>
            <person name="Chen M."/>
            <person name="Wang L."/>
            <person name="Sun Y."/>
            <person name="Donzelli B.G."/>
            <person name="Gibson D.M."/>
            <person name="Nelson D.R."/>
            <person name="Luo J.G."/>
            <person name="Rep M."/>
            <person name="Liu H."/>
            <person name="Yang S."/>
            <person name="Wang J."/>
            <person name="Krasnoff S.B."/>
            <person name="Xu Y."/>
            <person name="Molnar I."/>
            <person name="Lin M."/>
        </authorList>
    </citation>
    <scope>NUCLEOTIDE SEQUENCE [LARGE SCALE GENOMIC DNA]</scope>
    <source>
        <strain evidence="2 3">ARSEF 6962</strain>
    </source>
</reference>
<dbReference type="RefSeq" id="XP_040659178.1">
    <property type="nucleotide sequence ID" value="XM_040798295.1"/>
</dbReference>
<dbReference type="FunCoup" id="A0A151GRV3">
    <property type="interactions" value="61"/>
</dbReference>
<dbReference type="GeneID" id="63713603"/>
<proteinExistence type="predicted"/>
<dbReference type="PANTHER" id="PTHR13271">
    <property type="entry name" value="UNCHARACTERIZED PUTATIVE METHYLTRANSFERASE"/>
    <property type="match status" value="1"/>
</dbReference>
<keyword evidence="3" id="KW-1185">Reference proteome</keyword>
<name>A0A151GRV3_DRECN</name>
<evidence type="ECO:0000313" key="2">
    <source>
        <dbReference type="EMBL" id="KYK59826.1"/>
    </source>
</evidence>
<gene>
    <name evidence="2" type="ORF">DCS_00960</name>
</gene>
<dbReference type="PROSITE" id="PS50280">
    <property type="entry name" value="SET"/>
    <property type="match status" value="1"/>
</dbReference>
<dbReference type="EMBL" id="LAYC01000001">
    <property type="protein sequence ID" value="KYK59826.1"/>
    <property type="molecule type" value="Genomic_DNA"/>
</dbReference>
<dbReference type="InParanoid" id="A0A151GRV3"/>
<dbReference type="InterPro" id="IPR001214">
    <property type="entry name" value="SET_dom"/>
</dbReference>
<protein>
    <recommendedName>
        <fullName evidence="1">SET domain-containing protein</fullName>
    </recommendedName>
</protein>
<dbReference type="AlphaFoldDB" id="A0A151GRV3"/>
<evidence type="ECO:0000313" key="3">
    <source>
        <dbReference type="Proteomes" id="UP000076580"/>
    </source>
</evidence>
<dbReference type="SUPFAM" id="SSF82199">
    <property type="entry name" value="SET domain"/>
    <property type="match status" value="1"/>
</dbReference>
<comment type="caution">
    <text evidence="2">The sequence shown here is derived from an EMBL/GenBank/DDBJ whole genome shotgun (WGS) entry which is preliminary data.</text>
</comment>
<dbReference type="InterPro" id="IPR046341">
    <property type="entry name" value="SET_dom_sf"/>
</dbReference>
<dbReference type="PANTHER" id="PTHR13271:SF137">
    <property type="entry name" value="SET DOMAIN-CONTAINING PROTEIN"/>
    <property type="match status" value="1"/>
</dbReference>
<dbReference type="Proteomes" id="UP000076580">
    <property type="component" value="Chromosome 01"/>
</dbReference>
<dbReference type="InterPro" id="IPR050600">
    <property type="entry name" value="SETD3_SETD6_MTase"/>
</dbReference>
<dbReference type="GO" id="GO:0016279">
    <property type="term" value="F:protein-lysine N-methyltransferase activity"/>
    <property type="evidence" value="ECO:0007669"/>
    <property type="project" value="UniProtKB-ARBA"/>
</dbReference>
<dbReference type="Gene3D" id="3.90.1410.10">
    <property type="entry name" value="set domain protein methyltransferase, domain 1"/>
    <property type="match status" value="1"/>
</dbReference>
<dbReference type="STRING" id="98403.A0A151GRV3"/>
<organism evidence="2 3">
    <name type="scientific">Drechmeria coniospora</name>
    <name type="common">Nematophagous fungus</name>
    <name type="synonym">Meria coniospora</name>
    <dbReference type="NCBI Taxonomy" id="98403"/>
    <lineage>
        <taxon>Eukaryota</taxon>
        <taxon>Fungi</taxon>
        <taxon>Dikarya</taxon>
        <taxon>Ascomycota</taxon>
        <taxon>Pezizomycotina</taxon>
        <taxon>Sordariomycetes</taxon>
        <taxon>Hypocreomycetidae</taxon>
        <taxon>Hypocreales</taxon>
        <taxon>Ophiocordycipitaceae</taxon>
        <taxon>Drechmeria</taxon>
    </lineage>
</organism>
<dbReference type="Pfam" id="PF00856">
    <property type="entry name" value="SET"/>
    <property type="match status" value="1"/>
</dbReference>